<protein>
    <submittedName>
        <fullName evidence="7">TonB family C-terminal domain-containing protein</fullName>
    </submittedName>
</protein>
<keyword evidence="4" id="KW-0472">Membrane</keyword>
<dbReference type="NCBIfam" id="TIGR01352">
    <property type="entry name" value="tonB_Cterm"/>
    <property type="match status" value="1"/>
</dbReference>
<dbReference type="AlphaFoldDB" id="A0A239H6H5"/>
<keyword evidence="8" id="KW-1185">Reference proteome</keyword>
<keyword evidence="5" id="KW-0732">Signal</keyword>
<evidence type="ECO:0000313" key="8">
    <source>
        <dbReference type="Proteomes" id="UP000198356"/>
    </source>
</evidence>
<evidence type="ECO:0000256" key="4">
    <source>
        <dbReference type="ARBA" id="ARBA00023136"/>
    </source>
</evidence>
<feature type="chain" id="PRO_5012941185" evidence="5">
    <location>
        <begin position="22"/>
        <end position="265"/>
    </location>
</feature>
<evidence type="ECO:0000256" key="1">
    <source>
        <dbReference type="ARBA" id="ARBA00004167"/>
    </source>
</evidence>
<accession>A0A239H6H5</accession>
<comment type="subcellular location">
    <subcellularLocation>
        <location evidence="1">Membrane</location>
        <topology evidence="1">Single-pass membrane protein</topology>
    </subcellularLocation>
</comment>
<evidence type="ECO:0000256" key="3">
    <source>
        <dbReference type="ARBA" id="ARBA00022989"/>
    </source>
</evidence>
<gene>
    <name evidence="7" type="ORF">SAMN05421770_102253</name>
</gene>
<dbReference type="PROSITE" id="PS52015">
    <property type="entry name" value="TONB_CTD"/>
    <property type="match status" value="1"/>
</dbReference>
<evidence type="ECO:0000256" key="5">
    <source>
        <dbReference type="SAM" id="SignalP"/>
    </source>
</evidence>
<feature type="signal peptide" evidence="5">
    <location>
        <begin position="1"/>
        <end position="21"/>
    </location>
</feature>
<dbReference type="EMBL" id="FZOU01000002">
    <property type="protein sequence ID" value="SNS77019.1"/>
    <property type="molecule type" value="Genomic_DNA"/>
</dbReference>
<dbReference type="OrthoDB" id="121388at2"/>
<dbReference type="InterPro" id="IPR037682">
    <property type="entry name" value="TonB_C"/>
</dbReference>
<evidence type="ECO:0000313" key="7">
    <source>
        <dbReference type="EMBL" id="SNS77019.1"/>
    </source>
</evidence>
<dbReference type="Gene3D" id="3.30.1150.10">
    <property type="match status" value="1"/>
</dbReference>
<dbReference type="InterPro" id="IPR006260">
    <property type="entry name" value="TonB/TolA_C"/>
</dbReference>
<feature type="domain" description="TonB C-terminal" evidence="6">
    <location>
        <begin position="176"/>
        <end position="265"/>
    </location>
</feature>
<reference evidence="7 8" key="1">
    <citation type="submission" date="2017-06" db="EMBL/GenBank/DDBJ databases">
        <authorList>
            <person name="Kim H.J."/>
            <person name="Triplett B.A."/>
        </authorList>
    </citation>
    <scope>NUCLEOTIDE SEQUENCE [LARGE SCALE GENOMIC DNA]</scope>
    <source>
        <strain evidence="7 8">DSM 18704</strain>
    </source>
</reference>
<dbReference type="Proteomes" id="UP000198356">
    <property type="component" value="Unassembled WGS sequence"/>
</dbReference>
<dbReference type="Pfam" id="PF03544">
    <property type="entry name" value="TonB_C"/>
    <property type="match status" value="1"/>
</dbReference>
<dbReference type="SUPFAM" id="SSF74653">
    <property type="entry name" value="TolA/TonB C-terminal domain"/>
    <property type="match status" value="1"/>
</dbReference>
<evidence type="ECO:0000256" key="2">
    <source>
        <dbReference type="ARBA" id="ARBA00022692"/>
    </source>
</evidence>
<evidence type="ECO:0000259" key="6">
    <source>
        <dbReference type="PROSITE" id="PS52015"/>
    </source>
</evidence>
<organism evidence="7 8">
    <name type="scientific">Granulicella rosea</name>
    <dbReference type="NCBI Taxonomy" id="474952"/>
    <lineage>
        <taxon>Bacteria</taxon>
        <taxon>Pseudomonadati</taxon>
        <taxon>Acidobacteriota</taxon>
        <taxon>Terriglobia</taxon>
        <taxon>Terriglobales</taxon>
        <taxon>Acidobacteriaceae</taxon>
        <taxon>Granulicella</taxon>
    </lineage>
</organism>
<dbReference type="GO" id="GO:0016020">
    <property type="term" value="C:membrane"/>
    <property type="evidence" value="ECO:0007669"/>
    <property type="project" value="UniProtKB-SubCell"/>
</dbReference>
<keyword evidence="3" id="KW-1133">Transmembrane helix</keyword>
<dbReference type="GO" id="GO:0055085">
    <property type="term" value="P:transmembrane transport"/>
    <property type="evidence" value="ECO:0007669"/>
    <property type="project" value="InterPro"/>
</dbReference>
<name>A0A239H6H5_9BACT</name>
<sequence length="265" mass="28484">MKPMAGWLIACGLLLTRMSVAQTNAPDLEKALKAHPLELRSYSADAVANYTWADGKLAVTAPHGQTLGEFSTKSVRFKKGHLIVEGIRNVLVYDKKSSTFTPAAPIEMRLEIELGAADPATVFPALQDALFYPDRAAGLAGLPNWIRGFYGITTPRVETGSQAADSDPVSIDPKTPGVTAPKLSLSVPPESTEAANRENIHGHVGVVFQVSPAGKPDALWLLRPLGYGLDQKALDAVRKYQFKPAEKDGKPVRVTLAIEVTFDAV</sequence>
<proteinExistence type="predicted"/>
<keyword evidence="2" id="KW-0812">Transmembrane</keyword>